<gene>
    <name evidence="2" type="ORF">C7S18_15155</name>
</gene>
<protein>
    <submittedName>
        <fullName evidence="2">Uncharacterized protein</fullName>
    </submittedName>
</protein>
<dbReference type="KEGG" id="xba:C7S18_15155"/>
<evidence type="ECO:0000313" key="3">
    <source>
        <dbReference type="Proteomes" id="UP000241074"/>
    </source>
</evidence>
<feature type="transmembrane region" description="Helical" evidence="1">
    <location>
        <begin position="85"/>
        <end position="109"/>
    </location>
</feature>
<feature type="transmembrane region" description="Helical" evidence="1">
    <location>
        <begin position="164"/>
        <end position="194"/>
    </location>
</feature>
<name>A0A2P1PUE8_9GAMM</name>
<keyword evidence="1" id="KW-1133">Transmembrane helix</keyword>
<proteinExistence type="predicted"/>
<keyword evidence="3" id="KW-1185">Reference proteome</keyword>
<keyword evidence="1" id="KW-0472">Membrane</keyword>
<dbReference type="EMBL" id="CP027860">
    <property type="protein sequence ID" value="AVP98442.1"/>
    <property type="molecule type" value="Genomic_DNA"/>
</dbReference>
<sequence length="456" mass="50584">MLSTRLICRNTLHPLLDSVSIRVFTGMRTMSDTPEHELPKRTTPTWDMELLISGATVFGLLQLTGTVEGWSIWAISQNEMAVQQALVTLFLYVQFSVLVLAATFVLHLLMRGYWVALVGLNSVYPDGIRWDQFRLRAPIGTEIGEKHAVPIPDLIERADNRATWVFGVGFAVALMMVGPAVIVGFLAVLLLVAQHQDWPMDLIATVYWWTLAGIGVPLILATWLDATIGKRIQGTAIGTVIRYVLGLYQRIGLGRNQNPLLAIAVSHMPTRWAMAGISLLIAVVMMIVATGIVMRASVFDNGAFDGLPKRTAYADHLLFDGHYADRRNQDGVVVSPFIPSPLVSGKTLRLFVPYRPRNLNAAMQAHCPEAMTETARNQGEGLSCLARMLEPRLDGAPQPVTLIAATDPDSQQRGAIAFIDVRNLSVGQHELMLRRLPVDPDQPEAETWHRIEFWRE</sequence>
<evidence type="ECO:0000256" key="1">
    <source>
        <dbReference type="SAM" id="Phobius"/>
    </source>
</evidence>
<dbReference type="Proteomes" id="UP000241074">
    <property type="component" value="Chromosome"/>
</dbReference>
<reference evidence="2 3" key="1">
    <citation type="submission" date="2018-03" db="EMBL/GenBank/DDBJ databases">
        <title>Ahniella affigens gen. nov., sp. nov., a gammaproteobacterium isolated from sandy soil near a stream.</title>
        <authorList>
            <person name="Ko Y."/>
            <person name="Kim J.-H."/>
        </authorList>
    </citation>
    <scope>NUCLEOTIDE SEQUENCE [LARGE SCALE GENOMIC DNA]</scope>
    <source>
        <strain evidence="2 3">D13</strain>
    </source>
</reference>
<reference evidence="2 3" key="2">
    <citation type="submission" date="2018-03" db="EMBL/GenBank/DDBJ databases">
        <authorList>
            <person name="Keele B.F."/>
        </authorList>
    </citation>
    <scope>NUCLEOTIDE SEQUENCE [LARGE SCALE GENOMIC DNA]</scope>
    <source>
        <strain evidence="2 3">D13</strain>
    </source>
</reference>
<evidence type="ECO:0000313" key="2">
    <source>
        <dbReference type="EMBL" id="AVP98442.1"/>
    </source>
</evidence>
<organism evidence="2 3">
    <name type="scientific">Ahniella affigens</name>
    <dbReference type="NCBI Taxonomy" id="2021234"/>
    <lineage>
        <taxon>Bacteria</taxon>
        <taxon>Pseudomonadati</taxon>
        <taxon>Pseudomonadota</taxon>
        <taxon>Gammaproteobacteria</taxon>
        <taxon>Lysobacterales</taxon>
        <taxon>Rhodanobacteraceae</taxon>
        <taxon>Ahniella</taxon>
    </lineage>
</organism>
<feature type="transmembrane region" description="Helical" evidence="1">
    <location>
        <begin position="50"/>
        <end position="73"/>
    </location>
</feature>
<keyword evidence="1" id="KW-0812">Transmembrane</keyword>
<feature type="transmembrane region" description="Helical" evidence="1">
    <location>
        <begin position="272"/>
        <end position="294"/>
    </location>
</feature>
<dbReference type="AlphaFoldDB" id="A0A2P1PUE8"/>
<feature type="transmembrane region" description="Helical" evidence="1">
    <location>
        <begin position="206"/>
        <end position="224"/>
    </location>
</feature>
<accession>A0A2P1PUE8</accession>